<reference evidence="2" key="1">
    <citation type="submission" date="2020-02" db="EMBL/GenBank/DDBJ databases">
        <authorList>
            <person name="Meier V. D."/>
        </authorList>
    </citation>
    <scope>NUCLEOTIDE SEQUENCE</scope>
    <source>
        <strain evidence="2">AVDCRST_MAG66</strain>
    </source>
</reference>
<organism evidence="2">
    <name type="scientific">uncultured Pseudonocardia sp</name>
    <dbReference type="NCBI Taxonomy" id="211455"/>
    <lineage>
        <taxon>Bacteria</taxon>
        <taxon>Bacillati</taxon>
        <taxon>Actinomycetota</taxon>
        <taxon>Actinomycetes</taxon>
        <taxon>Pseudonocardiales</taxon>
        <taxon>Pseudonocardiaceae</taxon>
        <taxon>Pseudonocardia</taxon>
        <taxon>environmental samples</taxon>
    </lineage>
</organism>
<feature type="region of interest" description="Disordered" evidence="1">
    <location>
        <begin position="46"/>
        <end position="91"/>
    </location>
</feature>
<feature type="non-terminal residue" evidence="2">
    <location>
        <position position="91"/>
    </location>
</feature>
<feature type="non-terminal residue" evidence="2">
    <location>
        <position position="1"/>
    </location>
</feature>
<dbReference type="EMBL" id="CADCUS010000196">
    <property type="protein sequence ID" value="CAA9399339.1"/>
    <property type="molecule type" value="Genomic_DNA"/>
</dbReference>
<accession>A0A6J4P2Q3</accession>
<feature type="compositionally biased region" description="Low complexity" evidence="1">
    <location>
        <begin position="68"/>
        <end position="80"/>
    </location>
</feature>
<evidence type="ECO:0000313" key="2">
    <source>
        <dbReference type="EMBL" id="CAA9399339.1"/>
    </source>
</evidence>
<name>A0A6J4P2Q3_9PSEU</name>
<sequence>RRWRPRPGGWGSRWPPPSTCWTCPPSSSAAATRRSASRCAWRWPPSCGDGSSDAPTSPCGSPPRTPADRCAPPVPRRCAPSWRNRVRGPPT</sequence>
<dbReference type="AlphaFoldDB" id="A0A6J4P2Q3"/>
<proteinExistence type="predicted"/>
<evidence type="ECO:0000256" key="1">
    <source>
        <dbReference type="SAM" id="MobiDB-lite"/>
    </source>
</evidence>
<protein>
    <submittedName>
        <fullName evidence="2">Uncharacterized protein</fullName>
    </submittedName>
</protein>
<gene>
    <name evidence="2" type="ORF">AVDCRST_MAG66-1388</name>
</gene>